<name>A0A1W5CW29_9LECA</name>
<evidence type="ECO:0008006" key="4">
    <source>
        <dbReference type="Google" id="ProtNLM"/>
    </source>
</evidence>
<organism evidence="2 3">
    <name type="scientific">Lasallia pustulata</name>
    <dbReference type="NCBI Taxonomy" id="136370"/>
    <lineage>
        <taxon>Eukaryota</taxon>
        <taxon>Fungi</taxon>
        <taxon>Dikarya</taxon>
        <taxon>Ascomycota</taxon>
        <taxon>Pezizomycotina</taxon>
        <taxon>Lecanoromycetes</taxon>
        <taxon>OSLEUM clade</taxon>
        <taxon>Umbilicariomycetidae</taxon>
        <taxon>Umbilicariales</taxon>
        <taxon>Umbilicariaceae</taxon>
        <taxon>Lasallia</taxon>
    </lineage>
</organism>
<feature type="compositionally biased region" description="Basic residues" evidence="1">
    <location>
        <begin position="40"/>
        <end position="49"/>
    </location>
</feature>
<evidence type="ECO:0000313" key="3">
    <source>
        <dbReference type="Proteomes" id="UP000192927"/>
    </source>
</evidence>
<dbReference type="AlphaFoldDB" id="A0A1W5CW29"/>
<reference evidence="3" key="1">
    <citation type="submission" date="2017-03" db="EMBL/GenBank/DDBJ databases">
        <authorList>
            <person name="Sharma R."/>
            <person name="Thines M."/>
        </authorList>
    </citation>
    <scope>NUCLEOTIDE SEQUENCE [LARGE SCALE GENOMIC DNA]</scope>
</reference>
<dbReference type="EMBL" id="FWEW01000483">
    <property type="protein sequence ID" value="SLM34982.1"/>
    <property type="molecule type" value="Genomic_DNA"/>
</dbReference>
<evidence type="ECO:0000256" key="1">
    <source>
        <dbReference type="SAM" id="MobiDB-lite"/>
    </source>
</evidence>
<keyword evidence="3" id="KW-1185">Reference proteome</keyword>
<proteinExistence type="predicted"/>
<protein>
    <recommendedName>
        <fullName evidence="4">GAG-pre-integrase domain-containing protein</fullName>
    </recommendedName>
</protein>
<feature type="region of interest" description="Disordered" evidence="1">
    <location>
        <begin position="1"/>
        <end position="61"/>
    </location>
</feature>
<accession>A0A1W5CW29</accession>
<sequence>MTAVNEDPRNIGVEALKAPDSKAARSATFAKKMTAGQQRTQRRSEKRHTRNLDDDDQDDDNVSQRMEALILDVHPTESPESLTRGVHFATSFMTTAGEVSKDYTHNMALQLADCSFKYAIISTELMEQPEPEPSVASTYPFAFIMNQAEHYSSKEFYDILIDTGAAMNSTAGYAQYQAYNDLTNGQANLNRSTASQVKVQFGSGSSISSIGSIVVNSPVGDIEFHIVETNTPFLLSLHNMDRLKVYLNNVSNLLITPSTTIPVVRRFGHPFLLWKDCLNSFITVLFNSNPCFLTDTELRQLHRRFGHPSSERLYQLLHRAGHEDVQRTALKKLTKFCTFCQKYGKSPGRFKFNLQDDVEFNYSIIVNIMYMDNSPILHVVNESTRFQAA</sequence>
<dbReference type="Proteomes" id="UP000192927">
    <property type="component" value="Unassembled WGS sequence"/>
</dbReference>
<evidence type="ECO:0000313" key="2">
    <source>
        <dbReference type="EMBL" id="SLM34982.1"/>
    </source>
</evidence>